<feature type="binding site" evidence="9">
    <location>
        <begin position="122"/>
        <end position="125"/>
    </location>
    <ligand>
        <name>S-adenosyl-L-methionine</name>
        <dbReference type="ChEBI" id="CHEBI:59789"/>
    </ligand>
</feature>
<keyword evidence="3 8" id="KW-0808">Transferase</keyword>
<keyword evidence="6 8" id="KW-0539">Nucleus</keyword>
<evidence type="ECO:0000313" key="12">
    <source>
        <dbReference type="RefSeq" id="XP_016935569.4"/>
    </source>
</evidence>
<evidence type="ECO:0000313" key="11">
    <source>
        <dbReference type="Proteomes" id="UP001652628"/>
    </source>
</evidence>
<dbReference type="PROSITE" id="PS51620">
    <property type="entry name" value="SAM_TRM61"/>
    <property type="match status" value="1"/>
</dbReference>
<dbReference type="EC" id="2.1.1.220" evidence="8"/>
<evidence type="ECO:0000256" key="6">
    <source>
        <dbReference type="ARBA" id="ARBA00023242"/>
    </source>
</evidence>
<dbReference type="PANTHER" id="PTHR12133:SF2">
    <property type="entry name" value="TRNA (ADENINE(58)-N(1))-METHYLTRANSFERASE CATALYTIC SUBUNIT TRMT61A"/>
    <property type="match status" value="1"/>
</dbReference>
<evidence type="ECO:0000256" key="2">
    <source>
        <dbReference type="ARBA" id="ARBA00022603"/>
    </source>
</evidence>
<reference evidence="12" key="1">
    <citation type="submission" date="2025-08" db="UniProtKB">
        <authorList>
            <consortium name="RefSeq"/>
        </authorList>
    </citation>
    <scope>IDENTIFICATION</scope>
</reference>
<evidence type="ECO:0000256" key="7">
    <source>
        <dbReference type="ARBA" id="ARBA00048481"/>
    </source>
</evidence>
<dbReference type="PIRSF" id="PIRSF017269">
    <property type="entry name" value="GCD14"/>
    <property type="match status" value="1"/>
</dbReference>
<dbReference type="Proteomes" id="UP001652628">
    <property type="component" value="Chromosome 3"/>
</dbReference>
<dbReference type="Gene3D" id="3.40.50.150">
    <property type="entry name" value="Vaccinia Virus protein VP39"/>
    <property type="match status" value="1"/>
</dbReference>
<comment type="catalytic activity">
    <reaction evidence="7">
        <text>an adenosine in mRNA + S-adenosyl-L-methionine = an N(1)-methyladenosine in mRNA + S-adenosyl-L-homocysteine + H(+)</text>
        <dbReference type="Rhea" id="RHEA:55392"/>
        <dbReference type="Rhea" id="RHEA-COMP:12414"/>
        <dbReference type="Rhea" id="RHEA-COMP:12415"/>
        <dbReference type="ChEBI" id="CHEBI:15378"/>
        <dbReference type="ChEBI" id="CHEBI:57856"/>
        <dbReference type="ChEBI" id="CHEBI:59789"/>
        <dbReference type="ChEBI" id="CHEBI:74411"/>
        <dbReference type="ChEBI" id="CHEBI:74491"/>
    </reaction>
</comment>
<comment type="similarity">
    <text evidence="8">Belongs to the class I-like SAM-binding methyltransferase superfamily. TRM61 family.</text>
</comment>
<accession>A0AB39ZHC7</accession>
<dbReference type="Gene3D" id="3.10.330.20">
    <property type="match status" value="1"/>
</dbReference>
<dbReference type="InterPro" id="IPR014816">
    <property type="entry name" value="tRNA_MeTrfase_Gcd14"/>
</dbReference>
<sequence>MSFLKPKTHIEKGDVVILYLSVSSMHAIEAVPEIVNKRGETIPHIFQTNYGSLKVENIIGVEYGSKVELSKGWAHVLQPTPELWTQTLPHRTQIIYTPDISMIIHQLEVRPGAVVIESGTGSGSLSHYFLRALKPTGHLHTFDFHEARADQAREEFRRHGIADFVTVYHRDVCNLGFGEELDGKADAVFLDLPAPDLAVPHAFKALKLSGGRFCSFSPCIEQSQRCIQELTKLGFNEIVSLEVLQQENVVKTRTLPVIDLEFLKLPKTEETTATAANAEESKAPKEVKKYLTSSNPQTLPGHTGFLTFATLPPNIPKADE</sequence>
<gene>
    <name evidence="12" type="primary">Trmt61</name>
</gene>
<name>A0AB39ZHC7_DROSZ</name>
<keyword evidence="2 8" id="KW-0489">Methyltransferase</keyword>
<keyword evidence="11" id="KW-1185">Reference proteome</keyword>
<feature type="binding site" evidence="9">
    <location>
        <position position="143"/>
    </location>
    <ligand>
        <name>S-adenosyl-L-methionine</name>
        <dbReference type="ChEBI" id="CHEBI:59789"/>
    </ligand>
</feature>
<dbReference type="Pfam" id="PF08704">
    <property type="entry name" value="GCD14"/>
    <property type="match status" value="1"/>
</dbReference>
<evidence type="ECO:0000256" key="8">
    <source>
        <dbReference type="PIRNR" id="PIRNR017269"/>
    </source>
</evidence>
<evidence type="ECO:0000256" key="9">
    <source>
        <dbReference type="PIRSR" id="PIRSR017269-1"/>
    </source>
</evidence>
<keyword evidence="4 8" id="KW-0949">S-adenosyl-L-methionine</keyword>
<dbReference type="GO" id="GO:0030488">
    <property type="term" value="P:tRNA methylation"/>
    <property type="evidence" value="ECO:0007669"/>
    <property type="project" value="InterPro"/>
</dbReference>
<comment type="subcellular location">
    <subcellularLocation>
        <location evidence="1 8">Nucleus</location>
    </subcellularLocation>
</comment>
<dbReference type="GeneID" id="108014062"/>
<dbReference type="GO" id="GO:0160107">
    <property type="term" value="F:tRNA (adenine(58)-N1)-methyltransferase activity"/>
    <property type="evidence" value="ECO:0007669"/>
    <property type="project" value="UniProtKB-EC"/>
</dbReference>
<feature type="domain" description="tRNA (adenine(58)-N(1))-methyltransferase catalytic subunit TRM61 C-terminal" evidence="10">
    <location>
        <begin position="72"/>
        <end position="310"/>
    </location>
</feature>
<dbReference type="InterPro" id="IPR029063">
    <property type="entry name" value="SAM-dependent_MTases_sf"/>
</dbReference>
<proteinExistence type="inferred from homology"/>
<feature type="binding site" evidence="9">
    <location>
        <position position="191"/>
    </location>
    <ligand>
        <name>S-adenosyl-L-methionine</name>
        <dbReference type="ChEBI" id="CHEBI:59789"/>
    </ligand>
</feature>
<evidence type="ECO:0000256" key="3">
    <source>
        <dbReference type="ARBA" id="ARBA00022679"/>
    </source>
</evidence>
<dbReference type="InterPro" id="IPR049470">
    <property type="entry name" value="TRM61_C"/>
</dbReference>
<organism evidence="11 12">
    <name type="scientific">Drosophila suzukii</name>
    <name type="common">Spotted-wing drosophila fruit fly</name>
    <dbReference type="NCBI Taxonomy" id="28584"/>
    <lineage>
        <taxon>Eukaryota</taxon>
        <taxon>Metazoa</taxon>
        <taxon>Ecdysozoa</taxon>
        <taxon>Arthropoda</taxon>
        <taxon>Hexapoda</taxon>
        <taxon>Insecta</taxon>
        <taxon>Pterygota</taxon>
        <taxon>Neoptera</taxon>
        <taxon>Endopterygota</taxon>
        <taxon>Diptera</taxon>
        <taxon>Brachycera</taxon>
        <taxon>Muscomorpha</taxon>
        <taxon>Ephydroidea</taxon>
        <taxon>Drosophilidae</taxon>
        <taxon>Drosophila</taxon>
        <taxon>Sophophora</taxon>
    </lineage>
</organism>
<dbReference type="SUPFAM" id="SSF53335">
    <property type="entry name" value="S-adenosyl-L-methionine-dependent methyltransferases"/>
    <property type="match status" value="1"/>
</dbReference>
<evidence type="ECO:0000256" key="5">
    <source>
        <dbReference type="ARBA" id="ARBA00022694"/>
    </source>
</evidence>
<protein>
    <recommendedName>
        <fullName evidence="8">tRNA (adenine(58)-N(1))-methyltransferase catalytic subunit TRMT61A</fullName>
        <ecNumber evidence="8">2.1.1.220</ecNumber>
    </recommendedName>
</protein>
<keyword evidence="5 8" id="KW-0819">tRNA processing</keyword>
<dbReference type="RefSeq" id="XP_016935569.4">
    <property type="nucleotide sequence ID" value="XM_017080080.4"/>
</dbReference>
<dbReference type="PANTHER" id="PTHR12133">
    <property type="entry name" value="TRNA (ADENINE(58)-N(1))-METHYLTRANSFERASE"/>
    <property type="match status" value="1"/>
</dbReference>
<evidence type="ECO:0000256" key="1">
    <source>
        <dbReference type="ARBA" id="ARBA00004123"/>
    </source>
</evidence>
<comment type="function">
    <text evidence="8">Catalytic subunit of tRNA (adenine-N(1)-)-methyltransferase, which catalyzes the formation of N(1)-methyladenine at position 58 (m1A58) in initiator methionyl-tRNA.</text>
</comment>
<evidence type="ECO:0000256" key="4">
    <source>
        <dbReference type="ARBA" id="ARBA00022691"/>
    </source>
</evidence>
<dbReference type="GO" id="GO:0005634">
    <property type="term" value="C:nucleus"/>
    <property type="evidence" value="ECO:0007669"/>
    <property type="project" value="UniProtKB-SubCell"/>
</dbReference>
<comment type="catalytic activity">
    <reaction evidence="8">
        <text>adenosine(58) in tRNA + S-adenosyl-L-methionine = N(1)-methyladenosine(58) in tRNA + S-adenosyl-L-homocysteine + H(+)</text>
        <dbReference type="Rhea" id="RHEA:43152"/>
        <dbReference type="Rhea" id="RHEA-COMP:10365"/>
        <dbReference type="Rhea" id="RHEA-COMP:10366"/>
        <dbReference type="ChEBI" id="CHEBI:15378"/>
        <dbReference type="ChEBI" id="CHEBI:57856"/>
        <dbReference type="ChEBI" id="CHEBI:59789"/>
        <dbReference type="ChEBI" id="CHEBI:74411"/>
        <dbReference type="ChEBI" id="CHEBI:74491"/>
        <dbReference type="EC" id="2.1.1.220"/>
    </reaction>
</comment>
<dbReference type="AlphaFoldDB" id="A0AB39ZHC7"/>
<evidence type="ECO:0000259" key="10">
    <source>
        <dbReference type="Pfam" id="PF08704"/>
    </source>
</evidence>
<dbReference type="GO" id="GO:0031515">
    <property type="term" value="C:tRNA (m1A) methyltransferase complex"/>
    <property type="evidence" value="ECO:0007669"/>
    <property type="project" value="UniProtKB-UniRule"/>
</dbReference>